<evidence type="ECO:0000256" key="1">
    <source>
        <dbReference type="SAM" id="Phobius"/>
    </source>
</evidence>
<accession>A0A6C0HKU3</accession>
<protein>
    <submittedName>
        <fullName evidence="2">Uncharacterized protein</fullName>
    </submittedName>
</protein>
<keyword evidence="1" id="KW-0472">Membrane</keyword>
<keyword evidence="1" id="KW-0812">Transmembrane</keyword>
<keyword evidence="1" id="KW-1133">Transmembrane helix</keyword>
<name>A0A6C0HKU3_9ZZZZ</name>
<reference evidence="2" key="1">
    <citation type="journal article" date="2020" name="Nature">
        <title>Giant virus diversity and host interactions through global metagenomics.</title>
        <authorList>
            <person name="Schulz F."/>
            <person name="Roux S."/>
            <person name="Paez-Espino D."/>
            <person name="Jungbluth S."/>
            <person name="Walsh D.A."/>
            <person name="Denef V.J."/>
            <person name="McMahon K.D."/>
            <person name="Konstantinidis K.T."/>
            <person name="Eloe-Fadrosh E.A."/>
            <person name="Kyrpides N.C."/>
            <person name="Woyke T."/>
        </authorList>
    </citation>
    <scope>NUCLEOTIDE SEQUENCE</scope>
    <source>
        <strain evidence="2">GVMAG-M-3300023184-121</strain>
    </source>
</reference>
<organism evidence="2">
    <name type="scientific">viral metagenome</name>
    <dbReference type="NCBI Taxonomy" id="1070528"/>
    <lineage>
        <taxon>unclassified sequences</taxon>
        <taxon>metagenomes</taxon>
        <taxon>organismal metagenomes</taxon>
    </lineage>
</organism>
<feature type="transmembrane region" description="Helical" evidence="1">
    <location>
        <begin position="7"/>
        <end position="25"/>
    </location>
</feature>
<proteinExistence type="predicted"/>
<feature type="transmembrane region" description="Helical" evidence="1">
    <location>
        <begin position="31"/>
        <end position="49"/>
    </location>
</feature>
<sequence length="174" mass="18499">MFNIYMVIFIVIAVLVIAGGSYQLYGMQMGFSTVIFFAGALYVFIVYGIRWFGPNGMFGAIPGSWPPVINTCPDYLTYYQRTQADGQKMDTCIDLIGVSKNNGLSKFDAQKGDSNPDSAFFSLKTVSTDGGKKNGELCQRAITSGLSWEGITNGDGCVSGDGSITGPPSSGGSC</sequence>
<dbReference type="EMBL" id="MN739974">
    <property type="protein sequence ID" value="QHT80775.1"/>
    <property type="molecule type" value="Genomic_DNA"/>
</dbReference>
<evidence type="ECO:0000313" key="2">
    <source>
        <dbReference type="EMBL" id="QHT80775.1"/>
    </source>
</evidence>
<dbReference type="AlphaFoldDB" id="A0A6C0HKU3"/>